<feature type="compositionally biased region" description="Polar residues" evidence="1">
    <location>
        <begin position="120"/>
        <end position="141"/>
    </location>
</feature>
<dbReference type="AlphaFoldDB" id="A0AAV0ZCC8"/>
<protein>
    <submittedName>
        <fullName evidence="2">Uncharacterized protein</fullName>
    </submittedName>
</protein>
<dbReference type="Proteomes" id="UP001157006">
    <property type="component" value="Chromosome 1S"/>
</dbReference>
<reference evidence="2 3" key="1">
    <citation type="submission" date="2023-01" db="EMBL/GenBank/DDBJ databases">
        <authorList>
            <person name="Kreplak J."/>
        </authorList>
    </citation>
    <scope>NUCLEOTIDE SEQUENCE [LARGE SCALE GENOMIC DNA]</scope>
</reference>
<feature type="compositionally biased region" description="Low complexity" evidence="1">
    <location>
        <begin position="54"/>
        <end position="68"/>
    </location>
</feature>
<evidence type="ECO:0000256" key="1">
    <source>
        <dbReference type="SAM" id="MobiDB-lite"/>
    </source>
</evidence>
<evidence type="ECO:0000313" key="3">
    <source>
        <dbReference type="Proteomes" id="UP001157006"/>
    </source>
</evidence>
<organism evidence="2 3">
    <name type="scientific">Vicia faba</name>
    <name type="common">Broad bean</name>
    <name type="synonym">Faba vulgaris</name>
    <dbReference type="NCBI Taxonomy" id="3906"/>
    <lineage>
        <taxon>Eukaryota</taxon>
        <taxon>Viridiplantae</taxon>
        <taxon>Streptophyta</taxon>
        <taxon>Embryophyta</taxon>
        <taxon>Tracheophyta</taxon>
        <taxon>Spermatophyta</taxon>
        <taxon>Magnoliopsida</taxon>
        <taxon>eudicotyledons</taxon>
        <taxon>Gunneridae</taxon>
        <taxon>Pentapetalae</taxon>
        <taxon>rosids</taxon>
        <taxon>fabids</taxon>
        <taxon>Fabales</taxon>
        <taxon>Fabaceae</taxon>
        <taxon>Papilionoideae</taxon>
        <taxon>50 kb inversion clade</taxon>
        <taxon>NPAAA clade</taxon>
        <taxon>Hologalegina</taxon>
        <taxon>IRL clade</taxon>
        <taxon>Fabeae</taxon>
        <taxon>Vicia</taxon>
    </lineage>
</organism>
<dbReference type="EMBL" id="OX451735">
    <property type="protein sequence ID" value="CAI8595417.1"/>
    <property type="molecule type" value="Genomic_DNA"/>
</dbReference>
<feature type="region of interest" description="Disordered" evidence="1">
    <location>
        <begin position="1"/>
        <end position="68"/>
    </location>
</feature>
<accession>A0AAV0ZCC8</accession>
<proteinExistence type="predicted"/>
<sequence length="200" mass="22028">MYAMKQTILTLFPHSPPLPPPEEREQFPEIQQEPNHQLPEHPGDQAPQKPGPSPQQSKTSPSISSSSWPFTSSDCYFIWNFLNDEVGPSHITPREGGEAGPSKKNVNPTAFDQEVSSALNRGDLPTSNQQSAVQPAHNTGWHSRGCRNLRMTIYIGPLMLSIWPVKTAMIDRAHILLQKKEGDHSRGTKGCEACARGGSP</sequence>
<evidence type="ECO:0000313" key="2">
    <source>
        <dbReference type="EMBL" id="CAI8595417.1"/>
    </source>
</evidence>
<feature type="region of interest" description="Disordered" evidence="1">
    <location>
        <begin position="120"/>
        <end position="142"/>
    </location>
</feature>
<keyword evidence="3" id="KW-1185">Reference proteome</keyword>
<name>A0AAV0ZCC8_VICFA</name>
<gene>
    <name evidence="2" type="ORF">VFH_I190120</name>
</gene>